<accession>A0A165T3D6</accession>
<dbReference type="Proteomes" id="UP000076727">
    <property type="component" value="Unassembled WGS sequence"/>
</dbReference>
<keyword evidence="2" id="KW-1185">Reference proteome</keyword>
<gene>
    <name evidence="1" type="ORF">DAEQUDRAFT_551210</name>
</gene>
<proteinExistence type="predicted"/>
<protein>
    <submittedName>
        <fullName evidence="1">Uncharacterized protein</fullName>
    </submittedName>
</protein>
<reference evidence="1 2" key="1">
    <citation type="journal article" date="2016" name="Mol. Biol. Evol.">
        <title>Comparative Genomics of Early-Diverging Mushroom-Forming Fungi Provides Insights into the Origins of Lignocellulose Decay Capabilities.</title>
        <authorList>
            <person name="Nagy L.G."/>
            <person name="Riley R."/>
            <person name="Tritt A."/>
            <person name="Adam C."/>
            <person name="Daum C."/>
            <person name="Floudas D."/>
            <person name="Sun H."/>
            <person name="Yadav J.S."/>
            <person name="Pangilinan J."/>
            <person name="Larsson K.H."/>
            <person name="Matsuura K."/>
            <person name="Barry K."/>
            <person name="Labutti K."/>
            <person name="Kuo R."/>
            <person name="Ohm R.A."/>
            <person name="Bhattacharya S.S."/>
            <person name="Shirouzu T."/>
            <person name="Yoshinaga Y."/>
            <person name="Martin F.M."/>
            <person name="Grigoriev I.V."/>
            <person name="Hibbett D.S."/>
        </authorList>
    </citation>
    <scope>NUCLEOTIDE SEQUENCE [LARGE SCALE GENOMIC DNA]</scope>
    <source>
        <strain evidence="1 2">L-15889</strain>
    </source>
</reference>
<evidence type="ECO:0000313" key="2">
    <source>
        <dbReference type="Proteomes" id="UP000076727"/>
    </source>
</evidence>
<dbReference type="EMBL" id="KV429039">
    <property type="protein sequence ID" value="KZT72876.1"/>
    <property type="molecule type" value="Genomic_DNA"/>
</dbReference>
<sequence>MTCYCQRRYWIQVNNTGCDLAVGLINACPCASQLVHEEQSITARARADRLCNEVEERVAAVGKTGRNPYPRLIYVTSTTRMTVFRRWDG</sequence>
<dbReference type="AlphaFoldDB" id="A0A165T3D6"/>
<organism evidence="1 2">
    <name type="scientific">Daedalea quercina L-15889</name>
    <dbReference type="NCBI Taxonomy" id="1314783"/>
    <lineage>
        <taxon>Eukaryota</taxon>
        <taxon>Fungi</taxon>
        <taxon>Dikarya</taxon>
        <taxon>Basidiomycota</taxon>
        <taxon>Agaricomycotina</taxon>
        <taxon>Agaricomycetes</taxon>
        <taxon>Polyporales</taxon>
        <taxon>Fomitopsis</taxon>
    </lineage>
</organism>
<name>A0A165T3D6_9APHY</name>
<evidence type="ECO:0000313" key="1">
    <source>
        <dbReference type="EMBL" id="KZT72876.1"/>
    </source>
</evidence>